<organism evidence="1 2">
    <name type="scientific">Ochrobactrum soli</name>
    <dbReference type="NCBI Taxonomy" id="2448455"/>
    <lineage>
        <taxon>Bacteria</taxon>
        <taxon>Pseudomonadati</taxon>
        <taxon>Pseudomonadota</taxon>
        <taxon>Alphaproteobacteria</taxon>
        <taxon>Hyphomicrobiales</taxon>
        <taxon>Brucellaceae</taxon>
        <taxon>Brucella/Ochrobactrum group</taxon>
        <taxon>Ochrobactrum</taxon>
    </lineage>
</organism>
<dbReference type="Proteomes" id="UP000246073">
    <property type="component" value="Unassembled WGS sequence"/>
</dbReference>
<evidence type="ECO:0000313" key="1">
    <source>
        <dbReference type="EMBL" id="SPL63173.1"/>
    </source>
</evidence>
<reference evidence="2" key="1">
    <citation type="submission" date="2017-12" db="EMBL/GenBank/DDBJ databases">
        <authorList>
            <person name="Diaz M."/>
        </authorList>
    </citation>
    <scope>NUCLEOTIDE SEQUENCE [LARGE SCALE GENOMIC DNA]</scope>
    <source>
        <strain evidence="2">FI11154</strain>
    </source>
</reference>
<proteinExistence type="predicted"/>
<dbReference type="AlphaFoldDB" id="A0A2P9HGH0"/>
<name>A0A2P9HGH0_9HYPH</name>
<evidence type="ECO:0000313" key="2">
    <source>
        <dbReference type="Proteomes" id="UP000246073"/>
    </source>
</evidence>
<gene>
    <name evidence="1" type="ORF">OHAE_3105</name>
</gene>
<dbReference type="EMBL" id="OOFM01000004">
    <property type="protein sequence ID" value="SPL63173.1"/>
    <property type="molecule type" value="Genomic_DNA"/>
</dbReference>
<protein>
    <submittedName>
        <fullName evidence="1">Uncharacterized protein</fullName>
    </submittedName>
</protein>
<sequence>MPPENRVLRQKECAATHRRRFGEPKAYRAAVAMLLGALALNQ</sequence>
<accession>A0A2P9HGH0</accession>